<keyword evidence="1" id="KW-0175">Coiled coil</keyword>
<organism evidence="3 4">
    <name type="scientific">Wickerhamiella sorbophila</name>
    <dbReference type="NCBI Taxonomy" id="45607"/>
    <lineage>
        <taxon>Eukaryota</taxon>
        <taxon>Fungi</taxon>
        <taxon>Dikarya</taxon>
        <taxon>Ascomycota</taxon>
        <taxon>Saccharomycotina</taxon>
        <taxon>Dipodascomycetes</taxon>
        <taxon>Dipodascales</taxon>
        <taxon>Trichomonascaceae</taxon>
        <taxon>Wickerhamiella</taxon>
    </lineage>
</organism>
<dbReference type="EMBL" id="NDIQ01000021">
    <property type="protein sequence ID" value="PRT55489.1"/>
    <property type="molecule type" value="Genomic_DNA"/>
</dbReference>
<sequence length="342" mass="37063">MATDISKVPEELLSVPSTESLSTSLVDLSLDNESKSPALSETPLDRAKSAGLHSKPGSPVGQSSNSPIPKRRLLNIGIVPVSSPKPDSTPSRTNAPHIGLYSPVLSPPKERTASGGSGDTSASESAAPASSTSSAGSAIAAAREQDSMLSKYLSELASKESRVSSLKQRVSELRLAIQEAEREVRTAESDLKRFKASGNSLMEHLNTTSPNLRQQSIAELSDAAVARKLSRSPSPQRRGSAVPRRENEMLVMGKRVVDEINHQFWSFVEDVKTATIGPEDFYDEAESPRPAQDRGRQQTPRLKPKQSFSNMVESIRKLSPERRPQRNDSNLNSRSGSRPDRS</sequence>
<dbReference type="AlphaFoldDB" id="A0A2T0FKI7"/>
<feature type="region of interest" description="Disordered" evidence="2">
    <location>
        <begin position="1"/>
        <end position="143"/>
    </location>
</feature>
<feature type="compositionally biased region" description="Polar residues" evidence="2">
    <location>
        <begin position="327"/>
        <end position="336"/>
    </location>
</feature>
<dbReference type="GeneID" id="36516857"/>
<evidence type="ECO:0000256" key="1">
    <source>
        <dbReference type="SAM" id="Coils"/>
    </source>
</evidence>
<gene>
    <name evidence="3" type="ORF">B9G98_03109</name>
</gene>
<proteinExistence type="predicted"/>
<evidence type="ECO:0008006" key="5">
    <source>
        <dbReference type="Google" id="ProtNLM"/>
    </source>
</evidence>
<feature type="compositionally biased region" description="Low complexity" evidence="2">
    <location>
        <begin position="119"/>
        <end position="142"/>
    </location>
</feature>
<feature type="region of interest" description="Disordered" evidence="2">
    <location>
        <begin position="280"/>
        <end position="342"/>
    </location>
</feature>
<feature type="compositionally biased region" description="Basic and acidic residues" evidence="2">
    <location>
        <begin position="314"/>
        <end position="326"/>
    </location>
</feature>
<feature type="coiled-coil region" evidence="1">
    <location>
        <begin position="149"/>
        <end position="197"/>
    </location>
</feature>
<feature type="compositionally biased region" description="Low complexity" evidence="2">
    <location>
        <begin position="17"/>
        <end position="31"/>
    </location>
</feature>
<accession>A0A2T0FKI7</accession>
<name>A0A2T0FKI7_9ASCO</name>
<feature type="region of interest" description="Disordered" evidence="2">
    <location>
        <begin position="225"/>
        <end position="246"/>
    </location>
</feature>
<dbReference type="OrthoDB" id="4097086at2759"/>
<keyword evidence="4" id="KW-1185">Reference proteome</keyword>
<evidence type="ECO:0000313" key="3">
    <source>
        <dbReference type="EMBL" id="PRT55489.1"/>
    </source>
</evidence>
<evidence type="ECO:0000313" key="4">
    <source>
        <dbReference type="Proteomes" id="UP000238350"/>
    </source>
</evidence>
<dbReference type="Proteomes" id="UP000238350">
    <property type="component" value="Unassembled WGS sequence"/>
</dbReference>
<feature type="compositionally biased region" description="Polar residues" evidence="2">
    <location>
        <begin position="85"/>
        <end position="94"/>
    </location>
</feature>
<comment type="caution">
    <text evidence="3">The sequence shown here is derived from an EMBL/GenBank/DDBJ whole genome shotgun (WGS) entry which is preliminary data.</text>
</comment>
<evidence type="ECO:0000256" key="2">
    <source>
        <dbReference type="SAM" id="MobiDB-lite"/>
    </source>
</evidence>
<dbReference type="RefSeq" id="XP_024665434.1">
    <property type="nucleotide sequence ID" value="XM_024809666.1"/>
</dbReference>
<reference evidence="3 4" key="1">
    <citation type="submission" date="2017-04" db="EMBL/GenBank/DDBJ databases">
        <title>Genome sequencing of [Candida] sorbophila.</title>
        <authorList>
            <person name="Ahn J.O."/>
        </authorList>
    </citation>
    <scope>NUCLEOTIDE SEQUENCE [LARGE SCALE GENOMIC DNA]</scope>
    <source>
        <strain evidence="3 4">DS02</strain>
    </source>
</reference>
<protein>
    <recommendedName>
        <fullName evidence="5">Topoisomerase I damage affected protein 11</fullName>
    </recommendedName>
</protein>